<dbReference type="STRING" id="439481.Aboo_0403"/>
<dbReference type="Proteomes" id="UP000001400">
    <property type="component" value="Chromosome"/>
</dbReference>
<evidence type="ECO:0000256" key="1">
    <source>
        <dbReference type="ARBA" id="ARBA00022729"/>
    </source>
</evidence>
<dbReference type="GeneID" id="8827345"/>
<protein>
    <submittedName>
        <fullName evidence="2">PAS/PAC sensor protein</fullName>
    </submittedName>
</protein>
<dbReference type="SUPFAM" id="SSF53850">
    <property type="entry name" value="Periplasmic binding protein-like II"/>
    <property type="match status" value="1"/>
</dbReference>
<dbReference type="PANTHER" id="PTHR35936">
    <property type="entry name" value="MEMBRANE-BOUND LYTIC MUREIN TRANSGLYCOSYLASE F"/>
    <property type="match status" value="1"/>
</dbReference>
<accession>B5IAE3</accession>
<keyword evidence="3" id="KW-1185">Reference proteome</keyword>
<dbReference type="eggNOG" id="arCOG06712">
    <property type="taxonomic scope" value="Archaea"/>
</dbReference>
<dbReference type="SUPFAM" id="SSF55785">
    <property type="entry name" value="PYP-like sensor domain (PAS domain)"/>
    <property type="match status" value="1"/>
</dbReference>
<evidence type="ECO:0000313" key="3">
    <source>
        <dbReference type="Proteomes" id="UP000001400"/>
    </source>
</evidence>
<evidence type="ECO:0000313" key="2">
    <source>
        <dbReference type="EMBL" id="ADD08214.1"/>
    </source>
</evidence>
<reference evidence="2" key="1">
    <citation type="submission" date="2010-02" db="EMBL/GenBank/DDBJ databases">
        <title>Complete sequence of Aciduliprofundum boonei T469.</title>
        <authorList>
            <consortium name="US DOE Joint Genome Institute"/>
            <person name="Lucas S."/>
            <person name="Copeland A."/>
            <person name="Lapidus A."/>
            <person name="Cheng J.-F."/>
            <person name="Bruce D."/>
            <person name="Goodwin L."/>
            <person name="Pitluck S."/>
            <person name="Saunders E."/>
            <person name="Detter J.C."/>
            <person name="Han C."/>
            <person name="Tapia R."/>
            <person name="Land M."/>
            <person name="Hauser L."/>
            <person name="Kyrpides N."/>
            <person name="Mikhailova N."/>
            <person name="Flores G."/>
            <person name="Reysenbach A.-L."/>
            <person name="Woyke T."/>
        </authorList>
    </citation>
    <scope>NUCLEOTIDE SEQUENCE</scope>
    <source>
        <strain evidence="2">T469</strain>
    </source>
</reference>
<dbReference type="InterPro" id="IPR001638">
    <property type="entry name" value="Solute-binding_3/MltF_N"/>
</dbReference>
<dbReference type="SMART" id="SM00062">
    <property type="entry name" value="PBPb"/>
    <property type="match status" value="1"/>
</dbReference>
<dbReference type="Gene3D" id="3.40.190.10">
    <property type="entry name" value="Periplasmic binding protein-like II"/>
    <property type="match status" value="2"/>
</dbReference>
<dbReference type="PANTHER" id="PTHR35936:SF19">
    <property type="entry name" value="AMINO-ACID-BINDING PROTEIN YXEM-RELATED"/>
    <property type="match status" value="1"/>
</dbReference>
<dbReference type="EMBL" id="CP001941">
    <property type="protein sequence ID" value="ADD08214.1"/>
    <property type="molecule type" value="Genomic_DNA"/>
</dbReference>
<keyword evidence="1" id="KW-0732">Signal</keyword>
<dbReference type="PROSITE" id="PS50112">
    <property type="entry name" value="PAS"/>
    <property type="match status" value="1"/>
</dbReference>
<proteinExistence type="predicted"/>
<dbReference type="InterPro" id="IPR000014">
    <property type="entry name" value="PAS"/>
</dbReference>
<gene>
    <name evidence="2" type="ordered locus">Aboo_0403</name>
</gene>
<dbReference type="Pfam" id="PF13188">
    <property type="entry name" value="PAS_8"/>
    <property type="match status" value="1"/>
</dbReference>
<dbReference type="CDD" id="cd00130">
    <property type="entry name" value="PAS"/>
    <property type="match status" value="1"/>
</dbReference>
<sequence length="456" mass="52759">MSHHKFLYLLIVLLLLSSLFPLVYSAPPRTGGGKGIVKIAIDKNLPPYSYIDQNGNLVGFNIELLKAMEEYTNFTFDFVPGNWDQCMFRLQNGEVDALMATVPTPQRNKSFAFTETYMHLYFDFYQRASLKSINKISEIGNHTIAVVRGDVTEIFLKNWMNETHEKVYLVEVATPQEGLKLVNTNSVDLFVYEIHTSSYYIAKYNLNNVRLTNIQAFSLPIAIAVRKNEPWLVQELNYAIDKVKNSGKYTILYNKWFNPPTNEQIPFYLYVATVALVASVSVIAYLGVRYRRASKRMSAQQKRIENLISLSQTLMEKMPIGIIYLKNGRCVYANPEAMKILGYSFKEINEKRLFRHFLKDGEIKMKTKDGRTKWVFTKSIIYGGGKIISLIDITDKKMLEIKEQKRFEYINNMLDALRNPMQNILFAVEKIEDPKMQEIIKKESDKISNILKEETE</sequence>
<dbReference type="KEGG" id="abi:Aboo_0403"/>
<dbReference type="HOGENOM" id="CLU_599367_0_0_2"/>
<organism evidence="2 3">
    <name type="scientific">Aciduliprofundum boonei (strain DSM 19572 / T469)</name>
    <dbReference type="NCBI Taxonomy" id="439481"/>
    <lineage>
        <taxon>Archaea</taxon>
        <taxon>Methanobacteriati</taxon>
        <taxon>Thermoplasmatota</taxon>
        <taxon>DHVE2 group</taxon>
        <taxon>Candidatus Aciduliprofundum</taxon>
    </lineage>
</organism>
<name>B5IAE3_ACIB4</name>
<dbReference type="OrthoDB" id="30671at2157"/>
<dbReference type="eggNOG" id="arCOG01799">
    <property type="taxonomic scope" value="Archaea"/>
</dbReference>
<dbReference type="Gene3D" id="3.30.450.20">
    <property type="entry name" value="PAS domain"/>
    <property type="match status" value="1"/>
</dbReference>
<dbReference type="InterPro" id="IPR035965">
    <property type="entry name" value="PAS-like_dom_sf"/>
</dbReference>
<dbReference type="CDD" id="cd13704">
    <property type="entry name" value="PBP2_HisK"/>
    <property type="match status" value="1"/>
</dbReference>
<dbReference type="AlphaFoldDB" id="B5IAE3"/>
<dbReference type="Pfam" id="PF00497">
    <property type="entry name" value="SBP_bac_3"/>
    <property type="match status" value="1"/>
</dbReference>
<dbReference type="RefSeq" id="WP_008081979.1">
    <property type="nucleotide sequence ID" value="NC_013926.1"/>
</dbReference>